<dbReference type="GeneID" id="28721957"/>
<dbReference type="Proteomes" id="UP000243052">
    <property type="component" value="Chromosome ii"/>
</dbReference>
<protein>
    <submittedName>
        <fullName evidence="1">HBL112Wp</fullName>
    </submittedName>
</protein>
<reference evidence="1 2" key="1">
    <citation type="submission" date="2016-01" db="EMBL/GenBank/DDBJ databases">
        <title>Genome sequence of the yeast Holleya sinecauda.</title>
        <authorList>
            <person name="Dietrich F.S."/>
        </authorList>
    </citation>
    <scope>NUCLEOTIDE SEQUENCE [LARGE SCALE GENOMIC DNA]</scope>
    <source>
        <strain evidence="1 2">ATCC 58844</strain>
    </source>
</reference>
<name>A0A125RDW8_9SACH</name>
<dbReference type="OrthoDB" id="4021219at2759"/>
<proteinExistence type="predicted"/>
<organism evidence="1 2">
    <name type="scientific">Eremothecium sinecaudum</name>
    <dbReference type="NCBI Taxonomy" id="45286"/>
    <lineage>
        <taxon>Eukaryota</taxon>
        <taxon>Fungi</taxon>
        <taxon>Dikarya</taxon>
        <taxon>Ascomycota</taxon>
        <taxon>Saccharomycotina</taxon>
        <taxon>Saccharomycetes</taxon>
        <taxon>Saccharomycetales</taxon>
        <taxon>Saccharomycetaceae</taxon>
        <taxon>Eremothecium</taxon>
    </lineage>
</organism>
<dbReference type="RefSeq" id="XP_017985786.1">
    <property type="nucleotide sequence ID" value="XM_018130118.1"/>
</dbReference>
<gene>
    <name evidence="1" type="ORF">AW171_hschr2307</name>
</gene>
<accession>A0A125RDW8</accession>
<keyword evidence="2" id="KW-1185">Reference proteome</keyword>
<evidence type="ECO:0000313" key="2">
    <source>
        <dbReference type="Proteomes" id="UP000243052"/>
    </source>
</evidence>
<dbReference type="AlphaFoldDB" id="A0A125RDW8"/>
<dbReference type="EMBL" id="CP014242">
    <property type="protein sequence ID" value="AMD18790.1"/>
    <property type="molecule type" value="Genomic_DNA"/>
</dbReference>
<sequence>MDEPQEYSDPILSEFRDRTRIDTAKLAGLVEKQHRGTYGKRDEDVLENCERALVIYTELLKLKLLLRKTWDLQVLDKSVLVRFGLRPVKVASEAIEPINTTEDMYRDVALKTIAKCDKLSKALEDITGGVDSTLQVIQRTVRGRVQAFYMRDSVCILLELWFLCGELLRELKRTVASFFMKAKLLLIDYELECVQQSIILQDSLREQYTMLGETIISYRSFMKVLILQLQDSEANQDAELFEDCLGVFLEIEGMYQSLNMNWLLLETNLVKHESASYQANAFSEGGSYVLDSLDRFEEDPVHEDVSCDEASSASLSHMGTEDTAISSVVSEKRPMDMGFRRLSEHSDFSMNIDHTSISQELPSLLKAFNNAKRLERELESLRASPTHTHSSRPVSPKRNYPVFANSISGFIHEPSSICASVPEQSGAMALKNFATQMNEINTGLGGKLVGNLKDRQDMLKLFSPGSTSNFVNRPPGQMQGFSSNILNSLYGIRSPQR</sequence>
<evidence type="ECO:0000313" key="1">
    <source>
        <dbReference type="EMBL" id="AMD18790.1"/>
    </source>
</evidence>